<name>A0A8D9DWA6_9HEMI</name>
<feature type="region of interest" description="Disordered" evidence="1">
    <location>
        <begin position="1"/>
        <end position="26"/>
    </location>
</feature>
<organism evidence="2">
    <name type="scientific">Cacopsylla melanoneura</name>
    <dbReference type="NCBI Taxonomy" id="428564"/>
    <lineage>
        <taxon>Eukaryota</taxon>
        <taxon>Metazoa</taxon>
        <taxon>Ecdysozoa</taxon>
        <taxon>Arthropoda</taxon>
        <taxon>Hexapoda</taxon>
        <taxon>Insecta</taxon>
        <taxon>Pterygota</taxon>
        <taxon>Neoptera</taxon>
        <taxon>Paraneoptera</taxon>
        <taxon>Hemiptera</taxon>
        <taxon>Sternorrhyncha</taxon>
        <taxon>Psylloidea</taxon>
        <taxon>Psyllidae</taxon>
        <taxon>Psyllinae</taxon>
        <taxon>Cacopsylla</taxon>
    </lineage>
</organism>
<accession>A0A8D9DWA6</accession>
<feature type="region of interest" description="Disordered" evidence="1">
    <location>
        <begin position="101"/>
        <end position="175"/>
    </location>
</feature>
<dbReference type="AlphaFoldDB" id="A0A8D9DWA6"/>
<dbReference type="EMBL" id="HBUF01381113">
    <property type="protein sequence ID" value="CAG6730289.1"/>
    <property type="molecule type" value="Transcribed_RNA"/>
</dbReference>
<sequence length="175" mass="18265">MGKKSERLDSLVLDSPCSKQTTTSPSNCKSVDFDLILENTGDSIINPSFIDDSPKSAKGVKGTKGLAGGTAATDFSKLSETLAKSGETKNGPVDRSAEIVRHSGISSSLGSSESAVNGSSDKVISLESLEKSDPSLLSPSREKNAGAKHVFTPPRNVASPSRSKTPEVTRQTETP</sequence>
<evidence type="ECO:0000256" key="1">
    <source>
        <dbReference type="SAM" id="MobiDB-lite"/>
    </source>
</evidence>
<feature type="compositionally biased region" description="Polar residues" evidence="1">
    <location>
        <begin position="158"/>
        <end position="175"/>
    </location>
</feature>
<feature type="compositionally biased region" description="Polar residues" evidence="1">
    <location>
        <begin position="17"/>
        <end position="26"/>
    </location>
</feature>
<feature type="compositionally biased region" description="Low complexity" evidence="1">
    <location>
        <begin position="103"/>
        <end position="120"/>
    </location>
</feature>
<proteinExistence type="predicted"/>
<evidence type="ECO:0000313" key="2">
    <source>
        <dbReference type="EMBL" id="CAG6730289.1"/>
    </source>
</evidence>
<feature type="region of interest" description="Disordered" evidence="1">
    <location>
        <begin position="49"/>
        <end position="73"/>
    </location>
</feature>
<protein>
    <submittedName>
        <fullName evidence="2">Uncharacterized protein</fullName>
    </submittedName>
</protein>
<feature type="compositionally biased region" description="Low complexity" evidence="1">
    <location>
        <begin position="57"/>
        <end position="73"/>
    </location>
</feature>
<reference evidence="2" key="1">
    <citation type="submission" date="2021-05" db="EMBL/GenBank/DDBJ databases">
        <authorList>
            <person name="Alioto T."/>
            <person name="Alioto T."/>
            <person name="Gomez Garrido J."/>
        </authorList>
    </citation>
    <scope>NUCLEOTIDE SEQUENCE</scope>
</reference>